<protein>
    <recommendedName>
        <fullName evidence="5">SPRY domain-containing protein</fullName>
    </recommendedName>
</protein>
<feature type="region of interest" description="Disordered" evidence="4">
    <location>
        <begin position="61"/>
        <end position="82"/>
    </location>
</feature>
<dbReference type="InterPro" id="IPR045129">
    <property type="entry name" value="RNF123/RKP/RSPRY1"/>
</dbReference>
<dbReference type="OrthoDB" id="2967263at2759"/>
<dbReference type="InterPro" id="IPR043136">
    <property type="entry name" value="B30.2/SPRY_sf"/>
</dbReference>
<dbReference type="CDD" id="cd11709">
    <property type="entry name" value="SPRY"/>
    <property type="match status" value="1"/>
</dbReference>
<dbReference type="InterPro" id="IPR003877">
    <property type="entry name" value="SPRY_dom"/>
</dbReference>
<organism evidence="6 7">
    <name type="scientific">Zancudomyces culisetae</name>
    <name type="common">Gut fungus</name>
    <name type="synonym">Smittium culisetae</name>
    <dbReference type="NCBI Taxonomy" id="1213189"/>
    <lineage>
        <taxon>Eukaryota</taxon>
        <taxon>Fungi</taxon>
        <taxon>Fungi incertae sedis</taxon>
        <taxon>Zoopagomycota</taxon>
        <taxon>Kickxellomycotina</taxon>
        <taxon>Harpellomycetes</taxon>
        <taxon>Harpellales</taxon>
        <taxon>Legeriomycetaceae</taxon>
        <taxon>Zancudomyces</taxon>
    </lineage>
</organism>
<gene>
    <name evidence="6" type="ORF">AX774_g3420</name>
</gene>
<dbReference type="PANTHER" id="PTHR13363:SF5">
    <property type="entry name" value="E3 UBIQUITIN-PROTEIN LIGASE RNF123"/>
    <property type="match status" value="1"/>
</dbReference>
<sequence>MRVLGSDEFRTVFTETRKGRSSEASSLIKKSKQLIGTTGLNSAQETATGIQESMVIKTIPAAGNGREKRDKEEERNAEDRANRSVSEWLKNLHLTMELTLLHLAVMALGNIVGVKEDCEEICILAQAINKAPFTPRGLELFLVKNIPLDNCSLHKTNKIVELLVDYCKVECEQKIEDLAAAQQKKTQESSPKPNTRVMIIKRGQSEGDYNKGLLGDLYYTASEDGENDGLEGSGFNQRTLVFNNVIDASVSDCLSTIKGPKKDNIYKRSMFSTEISAVMARSILLKRTISDKPLQTPELTRRCGLTVGNSQFRHVRDNLYDPLVFISSQSSVFNTSFEFVTITSQYPMYGPNVRSSGILDKVSFSVQLLTGGLMQVGFVTDKSVQYPISGKGVGDDDSESIAFDGFRKCRWYGISTYDEFGGRWHPGDIVTLTYHCVSNTVELLVNGVQHGIIFGAGAQNDSSGLFSYLPTPPENPRLWFPAISLSQYQGVKFLPWNYEYLLPSPSPSSIPVSILSSDSQYARFPIPTNTFASTLYGLDVGLDSDDQHHLSQPSFNSSSFESIRFAYPKLSVARHSTSPSFGSCPFVYSKIPFTNIYLSLLCLPTLPFCLPQTNHSDYDSDDNDNNNNKNNHNDYHDDSNPHDCDSSSVYLSWYLVICKADNIIDKLASSTCLDSTVPTVESSLHKDSRFSDITGKRIYNYLVDSHTKFMLHHNHNHNHSSFTATTTTAINGKGKEPVNSSDDVSFYPLDTNIQDTRDGTPGYSSPSTRSSPSLLSSPSPPPPNLINSSWLTFGYNPMNSQILFFIKDHLVCEVPNVHFEFEHSNTDKNSNSNDGHASRPSPTPPIHCVWNAFNVYNFESWYH</sequence>
<keyword evidence="3" id="KW-0862">Zinc</keyword>
<evidence type="ECO:0000313" key="6">
    <source>
        <dbReference type="EMBL" id="OMH83082.1"/>
    </source>
</evidence>
<evidence type="ECO:0000256" key="2">
    <source>
        <dbReference type="ARBA" id="ARBA00022771"/>
    </source>
</evidence>
<feature type="region of interest" description="Disordered" evidence="4">
    <location>
        <begin position="729"/>
        <end position="781"/>
    </location>
</feature>
<dbReference type="Pfam" id="PF00622">
    <property type="entry name" value="SPRY"/>
    <property type="match status" value="1"/>
</dbReference>
<dbReference type="Gene3D" id="2.60.120.920">
    <property type="match status" value="1"/>
</dbReference>
<comment type="caution">
    <text evidence="6">The sequence shown here is derived from an EMBL/GenBank/DDBJ whole genome shotgun (WGS) entry which is preliminary data.</text>
</comment>
<evidence type="ECO:0000256" key="1">
    <source>
        <dbReference type="ARBA" id="ARBA00022723"/>
    </source>
</evidence>
<proteinExistence type="predicted"/>
<dbReference type="PANTHER" id="PTHR13363">
    <property type="entry name" value="RING FINGER AND SRY DOMAIN-CONTAINING"/>
    <property type="match status" value="1"/>
</dbReference>
<evidence type="ECO:0000256" key="3">
    <source>
        <dbReference type="ARBA" id="ARBA00022833"/>
    </source>
</evidence>
<keyword evidence="7" id="KW-1185">Reference proteome</keyword>
<accession>A0A1R1PQD2</accession>
<dbReference type="GO" id="GO:0051603">
    <property type="term" value="P:proteolysis involved in protein catabolic process"/>
    <property type="evidence" value="ECO:0007669"/>
    <property type="project" value="TreeGrafter"/>
</dbReference>
<dbReference type="AlphaFoldDB" id="A0A1R1PQD2"/>
<dbReference type="GO" id="GO:0008270">
    <property type="term" value="F:zinc ion binding"/>
    <property type="evidence" value="ECO:0007669"/>
    <property type="project" value="UniProtKB-KW"/>
</dbReference>
<feature type="compositionally biased region" description="Basic and acidic residues" evidence="4">
    <location>
        <begin position="631"/>
        <end position="641"/>
    </location>
</feature>
<reference evidence="7" key="1">
    <citation type="submission" date="2017-01" db="EMBL/GenBank/DDBJ databases">
        <authorList>
            <person name="Wang Y."/>
            <person name="White M."/>
            <person name="Kvist S."/>
            <person name="Moncalvo J.-M."/>
        </authorList>
    </citation>
    <scope>NUCLEOTIDE SEQUENCE [LARGE SCALE GENOMIC DNA]</scope>
    <source>
        <strain evidence="7">COL-18-3</strain>
    </source>
</reference>
<keyword evidence="2" id="KW-0863">Zinc-finger</keyword>
<evidence type="ECO:0000259" key="5">
    <source>
        <dbReference type="Pfam" id="PF00622"/>
    </source>
</evidence>
<dbReference type="GO" id="GO:0004842">
    <property type="term" value="F:ubiquitin-protein transferase activity"/>
    <property type="evidence" value="ECO:0007669"/>
    <property type="project" value="InterPro"/>
</dbReference>
<dbReference type="GO" id="GO:0005737">
    <property type="term" value="C:cytoplasm"/>
    <property type="evidence" value="ECO:0007669"/>
    <property type="project" value="TreeGrafter"/>
</dbReference>
<feature type="domain" description="SPRY" evidence="5">
    <location>
        <begin position="363"/>
        <end position="455"/>
    </location>
</feature>
<evidence type="ECO:0000256" key="4">
    <source>
        <dbReference type="SAM" id="MobiDB-lite"/>
    </source>
</evidence>
<feature type="region of interest" description="Disordered" evidence="4">
    <location>
        <begin position="619"/>
        <end position="641"/>
    </location>
</feature>
<name>A0A1R1PQD2_ZANCU</name>
<dbReference type="Proteomes" id="UP000188320">
    <property type="component" value="Unassembled WGS sequence"/>
</dbReference>
<keyword evidence="1" id="KW-0479">Metal-binding</keyword>
<dbReference type="EMBL" id="LSSK01000518">
    <property type="protein sequence ID" value="OMH83082.1"/>
    <property type="molecule type" value="Genomic_DNA"/>
</dbReference>
<feature type="compositionally biased region" description="Low complexity" evidence="4">
    <location>
        <begin position="764"/>
        <end position="777"/>
    </location>
</feature>
<evidence type="ECO:0000313" key="7">
    <source>
        <dbReference type="Proteomes" id="UP000188320"/>
    </source>
</evidence>
<feature type="compositionally biased region" description="Basic and acidic residues" evidence="4">
    <location>
        <begin position="65"/>
        <end position="82"/>
    </location>
</feature>